<evidence type="ECO:0000256" key="1">
    <source>
        <dbReference type="ARBA" id="ARBA00001971"/>
    </source>
</evidence>
<accession>A0A2U1NUK5</accession>
<comment type="similarity">
    <text evidence="3 11">Belongs to the cytochrome P450 family.</text>
</comment>
<dbReference type="PANTHER" id="PTHR47943:SF8">
    <property type="entry name" value="CYTOCHROME P450"/>
    <property type="match status" value="1"/>
</dbReference>
<evidence type="ECO:0000256" key="4">
    <source>
        <dbReference type="ARBA" id="ARBA00022617"/>
    </source>
</evidence>
<evidence type="ECO:0000313" key="13">
    <source>
        <dbReference type="EMBL" id="PWA77161.1"/>
    </source>
</evidence>
<keyword evidence="6 11" id="KW-0560">Oxidoreductase</keyword>
<keyword evidence="12" id="KW-1133">Transmembrane helix</keyword>
<keyword evidence="5 10" id="KW-0479">Metal-binding</keyword>
<keyword evidence="8 11" id="KW-0503">Monooxygenase</keyword>
<proteinExistence type="inferred from homology"/>
<evidence type="ECO:0000256" key="5">
    <source>
        <dbReference type="ARBA" id="ARBA00022723"/>
    </source>
</evidence>
<dbReference type="FunFam" id="1.10.630.10:FF:000019">
    <property type="entry name" value="Cytochrome P450 family protein"/>
    <property type="match status" value="1"/>
</dbReference>
<sequence>MVEFHDYFSLCLICLIFTIFIWKLSKLLHANHRLPPSPFALPIIGHLHLLVLSPSPHRAFHKLSIRYGHVFRLYLGSTPCVVVSSPETAKEIFKTHDYAFLDKPHNSSVDCISYGASALIFAPYGSYWKFMKKIVMSQLLNTRTLDVLLPVRNDEINRLIKCLSQKANDGRSVELGLDLVKMTNNVISRMLMGKRCSEEEDEAEDIRKIITEISELVSKFNLSDHIWFCKNLDLQGFGKQSMDIHTRLDALLERVLREHQEARKQKKDTGQVRDLLDILLDISEDESMEMKLTTDSIKAFILDVFVAGTETSAITVEWTLAELINHPNIMKKAVEEIDQVVGKNRLLQESDIPNLPYLQAIVKESLRLHPVAPLIHRLSTEDCTLGGYHIPANTTIFINVWEVGRDPGHWENPLEFMPERFENKQLDVRGQHFQLVPFGGGRRMCPGTSLALMVIHVTLGSIIQCFNWKAGKAGNLDSIDMEEGIGIALPRANPLVCVPVARLHPIPLSASDLNGQSDG</sequence>
<evidence type="ECO:0000256" key="10">
    <source>
        <dbReference type="PIRSR" id="PIRSR602401-1"/>
    </source>
</evidence>
<dbReference type="OrthoDB" id="1103324at2759"/>
<evidence type="ECO:0000256" key="9">
    <source>
        <dbReference type="ARBA" id="ARBA00023136"/>
    </source>
</evidence>
<dbReference type="AlphaFoldDB" id="A0A2U1NUK5"/>
<keyword evidence="12" id="KW-0812">Transmembrane</keyword>
<keyword evidence="4 10" id="KW-0349">Heme</keyword>
<dbReference type="GO" id="GO:0005506">
    <property type="term" value="F:iron ion binding"/>
    <property type="evidence" value="ECO:0007669"/>
    <property type="project" value="InterPro"/>
</dbReference>
<comment type="cofactor">
    <cofactor evidence="1 10">
        <name>heme</name>
        <dbReference type="ChEBI" id="CHEBI:30413"/>
    </cofactor>
</comment>
<evidence type="ECO:0000256" key="8">
    <source>
        <dbReference type="ARBA" id="ARBA00023033"/>
    </source>
</evidence>
<organism evidence="13 14">
    <name type="scientific">Artemisia annua</name>
    <name type="common">Sweet wormwood</name>
    <dbReference type="NCBI Taxonomy" id="35608"/>
    <lineage>
        <taxon>Eukaryota</taxon>
        <taxon>Viridiplantae</taxon>
        <taxon>Streptophyta</taxon>
        <taxon>Embryophyta</taxon>
        <taxon>Tracheophyta</taxon>
        <taxon>Spermatophyta</taxon>
        <taxon>Magnoliopsida</taxon>
        <taxon>eudicotyledons</taxon>
        <taxon>Gunneridae</taxon>
        <taxon>Pentapetalae</taxon>
        <taxon>asterids</taxon>
        <taxon>campanulids</taxon>
        <taxon>Asterales</taxon>
        <taxon>Asteraceae</taxon>
        <taxon>Asteroideae</taxon>
        <taxon>Anthemideae</taxon>
        <taxon>Artemisiinae</taxon>
        <taxon>Artemisia</taxon>
    </lineage>
</organism>
<feature type="transmembrane region" description="Helical" evidence="12">
    <location>
        <begin position="6"/>
        <end position="24"/>
    </location>
</feature>
<dbReference type="PANTHER" id="PTHR47943">
    <property type="entry name" value="CYTOCHROME P450 93A3-LIKE"/>
    <property type="match status" value="1"/>
</dbReference>
<evidence type="ECO:0000313" key="14">
    <source>
        <dbReference type="Proteomes" id="UP000245207"/>
    </source>
</evidence>
<evidence type="ECO:0000256" key="12">
    <source>
        <dbReference type="SAM" id="Phobius"/>
    </source>
</evidence>
<evidence type="ECO:0000256" key="6">
    <source>
        <dbReference type="ARBA" id="ARBA00023002"/>
    </source>
</evidence>
<dbReference type="PROSITE" id="PS00086">
    <property type="entry name" value="CYTOCHROME_P450"/>
    <property type="match status" value="1"/>
</dbReference>
<dbReference type="GO" id="GO:0020037">
    <property type="term" value="F:heme binding"/>
    <property type="evidence" value="ECO:0007669"/>
    <property type="project" value="InterPro"/>
</dbReference>
<dbReference type="Proteomes" id="UP000245207">
    <property type="component" value="Unassembled WGS sequence"/>
</dbReference>
<gene>
    <name evidence="13" type="ORF">CTI12_AA226360</name>
</gene>
<dbReference type="Pfam" id="PF00067">
    <property type="entry name" value="p450"/>
    <property type="match status" value="1"/>
</dbReference>
<dbReference type="CDD" id="cd20655">
    <property type="entry name" value="CYP93"/>
    <property type="match status" value="1"/>
</dbReference>
<comment type="subcellular location">
    <subcellularLocation>
        <location evidence="2">Membrane</location>
    </subcellularLocation>
</comment>
<dbReference type="InterPro" id="IPR002401">
    <property type="entry name" value="Cyt_P450_E_grp-I"/>
</dbReference>
<keyword evidence="14" id="KW-1185">Reference proteome</keyword>
<dbReference type="GO" id="GO:0016705">
    <property type="term" value="F:oxidoreductase activity, acting on paired donors, with incorporation or reduction of molecular oxygen"/>
    <property type="evidence" value="ECO:0007669"/>
    <property type="project" value="InterPro"/>
</dbReference>
<dbReference type="SUPFAM" id="SSF48264">
    <property type="entry name" value="Cytochrome P450"/>
    <property type="match status" value="1"/>
</dbReference>
<dbReference type="EMBL" id="PKPP01002165">
    <property type="protein sequence ID" value="PWA77161.1"/>
    <property type="molecule type" value="Genomic_DNA"/>
</dbReference>
<reference evidence="13 14" key="1">
    <citation type="journal article" date="2018" name="Mol. Plant">
        <title>The genome of Artemisia annua provides insight into the evolution of Asteraceae family and artemisinin biosynthesis.</title>
        <authorList>
            <person name="Shen Q."/>
            <person name="Zhang L."/>
            <person name="Liao Z."/>
            <person name="Wang S."/>
            <person name="Yan T."/>
            <person name="Shi P."/>
            <person name="Liu M."/>
            <person name="Fu X."/>
            <person name="Pan Q."/>
            <person name="Wang Y."/>
            <person name="Lv Z."/>
            <person name="Lu X."/>
            <person name="Zhang F."/>
            <person name="Jiang W."/>
            <person name="Ma Y."/>
            <person name="Chen M."/>
            <person name="Hao X."/>
            <person name="Li L."/>
            <person name="Tang Y."/>
            <person name="Lv G."/>
            <person name="Zhou Y."/>
            <person name="Sun X."/>
            <person name="Brodelius P.E."/>
            <person name="Rose J.K.C."/>
            <person name="Tang K."/>
        </authorList>
    </citation>
    <scope>NUCLEOTIDE SEQUENCE [LARGE SCALE GENOMIC DNA]</scope>
    <source>
        <strain evidence="14">cv. Huhao1</strain>
        <tissue evidence="13">Leaf</tissue>
    </source>
</reference>
<evidence type="ECO:0000256" key="2">
    <source>
        <dbReference type="ARBA" id="ARBA00004370"/>
    </source>
</evidence>
<comment type="caution">
    <text evidence="13">The sequence shown here is derived from an EMBL/GenBank/DDBJ whole genome shotgun (WGS) entry which is preliminary data.</text>
</comment>
<dbReference type="InterPro" id="IPR001128">
    <property type="entry name" value="Cyt_P450"/>
</dbReference>
<evidence type="ECO:0000256" key="7">
    <source>
        <dbReference type="ARBA" id="ARBA00023004"/>
    </source>
</evidence>
<evidence type="ECO:0000256" key="3">
    <source>
        <dbReference type="ARBA" id="ARBA00010617"/>
    </source>
</evidence>
<dbReference type="GO" id="GO:0016020">
    <property type="term" value="C:membrane"/>
    <property type="evidence" value="ECO:0007669"/>
    <property type="project" value="UniProtKB-SubCell"/>
</dbReference>
<dbReference type="PRINTS" id="PR00385">
    <property type="entry name" value="P450"/>
</dbReference>
<dbReference type="STRING" id="35608.A0A2U1NUK5"/>
<evidence type="ECO:0000256" key="11">
    <source>
        <dbReference type="RuleBase" id="RU000461"/>
    </source>
</evidence>
<keyword evidence="9 12" id="KW-0472">Membrane</keyword>
<name>A0A2U1NUK5_ARTAN</name>
<dbReference type="GO" id="GO:0004497">
    <property type="term" value="F:monooxygenase activity"/>
    <property type="evidence" value="ECO:0007669"/>
    <property type="project" value="UniProtKB-KW"/>
</dbReference>
<dbReference type="Gene3D" id="1.10.630.10">
    <property type="entry name" value="Cytochrome P450"/>
    <property type="match status" value="1"/>
</dbReference>
<dbReference type="PRINTS" id="PR00463">
    <property type="entry name" value="EP450I"/>
</dbReference>
<keyword evidence="7 10" id="KW-0408">Iron</keyword>
<dbReference type="InterPro" id="IPR036396">
    <property type="entry name" value="Cyt_P450_sf"/>
</dbReference>
<dbReference type="InterPro" id="IPR017972">
    <property type="entry name" value="Cyt_P450_CS"/>
</dbReference>
<protein>
    <submittedName>
        <fullName evidence="13">Cytochrome P450</fullName>
    </submittedName>
</protein>
<feature type="binding site" description="axial binding residue" evidence="10">
    <location>
        <position position="445"/>
    </location>
    <ligand>
        <name>heme</name>
        <dbReference type="ChEBI" id="CHEBI:30413"/>
    </ligand>
    <ligandPart>
        <name>Fe</name>
        <dbReference type="ChEBI" id="CHEBI:18248"/>
    </ligandPart>
</feature>